<dbReference type="InterPro" id="IPR006175">
    <property type="entry name" value="YjgF/YER057c/UK114"/>
</dbReference>
<accession>A0A1W0A4Q7</accession>
<dbReference type="InterPro" id="IPR030662">
    <property type="entry name" value="DPH6/MJ0570"/>
</dbReference>
<evidence type="ECO:0000313" key="12">
    <source>
        <dbReference type="Proteomes" id="UP000243217"/>
    </source>
</evidence>
<dbReference type="FunFam" id="3.40.50.620:FF:000145">
    <property type="entry name" value="ATP-binding domain containing protein"/>
    <property type="match status" value="1"/>
</dbReference>
<dbReference type="Gene3D" id="3.90.1490.10">
    <property type="entry name" value="putative n-type atp pyrophosphatase, domain 2"/>
    <property type="match status" value="1"/>
</dbReference>
<dbReference type="GO" id="GO:0017183">
    <property type="term" value="P:protein histidyl modification to diphthamide"/>
    <property type="evidence" value="ECO:0007669"/>
    <property type="project" value="TreeGrafter"/>
</dbReference>
<dbReference type="Pfam" id="PF01042">
    <property type="entry name" value="Ribonuc_L-PSP"/>
    <property type="match status" value="2"/>
</dbReference>
<evidence type="ECO:0000256" key="2">
    <source>
        <dbReference type="ARBA" id="ARBA00012089"/>
    </source>
</evidence>
<dbReference type="AlphaFoldDB" id="A0A1W0A4Q7"/>
<evidence type="ECO:0000256" key="4">
    <source>
        <dbReference type="ARBA" id="ARBA00022598"/>
    </source>
</evidence>
<reference evidence="11 12" key="1">
    <citation type="journal article" date="2014" name="Genome Biol. Evol.">
        <title>The secreted proteins of Achlya hypogyna and Thraustotheca clavata identify the ancestral oomycete secretome and reveal gene acquisitions by horizontal gene transfer.</title>
        <authorList>
            <person name="Misner I."/>
            <person name="Blouin N."/>
            <person name="Leonard G."/>
            <person name="Richards T.A."/>
            <person name="Lane C.E."/>
        </authorList>
    </citation>
    <scope>NUCLEOTIDE SEQUENCE [LARGE SCALE GENOMIC DNA]</scope>
    <source>
        <strain evidence="11 12">ATCC 34112</strain>
    </source>
</reference>
<keyword evidence="12" id="KW-1185">Reference proteome</keyword>
<evidence type="ECO:0000256" key="5">
    <source>
        <dbReference type="ARBA" id="ARBA00022741"/>
    </source>
</evidence>
<organism evidence="11 12">
    <name type="scientific">Thraustotheca clavata</name>
    <dbReference type="NCBI Taxonomy" id="74557"/>
    <lineage>
        <taxon>Eukaryota</taxon>
        <taxon>Sar</taxon>
        <taxon>Stramenopiles</taxon>
        <taxon>Oomycota</taxon>
        <taxon>Saprolegniomycetes</taxon>
        <taxon>Saprolegniales</taxon>
        <taxon>Achlyaceae</taxon>
        <taxon>Thraustotheca</taxon>
    </lineage>
</organism>
<evidence type="ECO:0000313" key="11">
    <source>
        <dbReference type="EMBL" id="OQS05273.1"/>
    </source>
</evidence>
<dbReference type="InterPro" id="IPR014729">
    <property type="entry name" value="Rossmann-like_a/b/a_fold"/>
</dbReference>
<dbReference type="CDD" id="cd01994">
    <property type="entry name" value="AANH_PF0828-like"/>
    <property type="match status" value="1"/>
</dbReference>
<dbReference type="InterPro" id="IPR002761">
    <property type="entry name" value="Diphthami_syn_dom"/>
</dbReference>
<evidence type="ECO:0000256" key="7">
    <source>
        <dbReference type="ARBA" id="ARBA00029814"/>
    </source>
</evidence>
<dbReference type="NCBIfam" id="TIGR00290">
    <property type="entry name" value="MJ0570_dom"/>
    <property type="match status" value="1"/>
</dbReference>
<evidence type="ECO:0000256" key="3">
    <source>
        <dbReference type="ARBA" id="ARBA00018426"/>
    </source>
</evidence>
<keyword evidence="5" id="KW-0547">Nucleotide-binding</keyword>
<evidence type="ECO:0000256" key="8">
    <source>
        <dbReference type="ARBA" id="ARBA00031552"/>
    </source>
</evidence>
<comment type="caution">
    <text evidence="11">The sequence shown here is derived from an EMBL/GenBank/DDBJ whole genome shotgun (WGS) entry which is preliminary data.</text>
</comment>
<dbReference type="SUPFAM" id="SSF52402">
    <property type="entry name" value="Adenine nucleotide alpha hydrolases-like"/>
    <property type="match status" value="1"/>
</dbReference>
<dbReference type="EC" id="6.3.1.14" evidence="2"/>
<sequence length="593" mass="65638">MKVVALVSGGKDSVFSLMKCVEHGHSIRCLATLQPPSSNAEVDSFMFQSIGTHVVTSIAECMELPLVVQTLCGQSVATDMSYEPTKGDEVEDLYVLLKRVLELFPDVEAVNTGAIFSNYQRTRVENVCNRLGLTSIAYLWRKNQDELMQEMIDAELNSIVVKVASMGLNPRKHLGHSIADLYPTFLDLHEKYQFHICGEGGEYETLTLDCPLFKKRIVIDEARVVIHSDDMFAPVGLYCIDALHLEDKDIIPHTKTVSHTNATITQTPTTKPTNAKHIPARITSRCFRNQIALSGVICEDTSLSLSDQVHSIFSSIQKYLAQHDVALSNVVFVHIYVRDMAQFAHLNAVYATYFPGLTPPSRSCVQVDMENTLQIDCLAIRGAGPCSTITIATQREVLYIQSLSEWAPMCIGPYCQANTVSKSVIFCAGQIPLKPETMTMLSAEMPTLLNLSYRNGARVLDAVDSNLHHVVSTLVYHTFDSSVGLDLCDQSREILQTNVNEPDEYAHELDSDQSDEENDKAAIRIALATRSPIAAVGVPMLPKAAPVEVELVALTHKAFSTLKPTSFELSENNQLRSATILYPKNALHWVFVC</sequence>
<keyword evidence="6" id="KW-0067">ATP-binding</keyword>
<comment type="pathway">
    <text evidence="1">Protein modification; peptidyl-diphthamide biosynthesis.</text>
</comment>
<dbReference type="PANTHER" id="PTHR12196:SF2">
    <property type="entry name" value="DIPHTHINE--AMMONIA LIGASE"/>
    <property type="match status" value="1"/>
</dbReference>
<dbReference type="FunFam" id="3.90.1490.10:FF:000001">
    <property type="entry name" value="Diphthine--ammonia ligase"/>
    <property type="match status" value="1"/>
</dbReference>
<comment type="catalytic activity">
    <reaction evidence="9">
        <text>diphthine-[translation elongation factor 2] + NH4(+) + ATP = diphthamide-[translation elongation factor 2] + AMP + diphosphate + H(+)</text>
        <dbReference type="Rhea" id="RHEA:19753"/>
        <dbReference type="Rhea" id="RHEA-COMP:10172"/>
        <dbReference type="Rhea" id="RHEA-COMP:10174"/>
        <dbReference type="ChEBI" id="CHEBI:15378"/>
        <dbReference type="ChEBI" id="CHEBI:16692"/>
        <dbReference type="ChEBI" id="CHEBI:28938"/>
        <dbReference type="ChEBI" id="CHEBI:30616"/>
        <dbReference type="ChEBI" id="CHEBI:33019"/>
        <dbReference type="ChEBI" id="CHEBI:82696"/>
        <dbReference type="ChEBI" id="CHEBI:456215"/>
        <dbReference type="EC" id="6.3.1.14"/>
    </reaction>
</comment>
<name>A0A1W0A4Q7_9STRA</name>
<dbReference type="Gene3D" id="3.40.50.620">
    <property type="entry name" value="HUPs"/>
    <property type="match status" value="1"/>
</dbReference>
<gene>
    <name evidence="11" type="ORF">THRCLA_02572</name>
</gene>
<protein>
    <recommendedName>
        <fullName evidence="3">Diphthine--ammonia ligase</fullName>
        <ecNumber evidence="2">6.3.1.14</ecNumber>
    </recommendedName>
    <alternativeName>
        <fullName evidence="7">Diphthamide synthase</fullName>
    </alternativeName>
    <alternativeName>
        <fullName evidence="8">Diphthamide synthetase</fullName>
    </alternativeName>
</protein>
<dbReference type="STRING" id="74557.A0A1W0A4Q7"/>
<dbReference type="Proteomes" id="UP000243217">
    <property type="component" value="Unassembled WGS sequence"/>
</dbReference>
<dbReference type="EMBL" id="JNBS01000477">
    <property type="protein sequence ID" value="OQS05273.1"/>
    <property type="molecule type" value="Genomic_DNA"/>
</dbReference>
<evidence type="ECO:0000256" key="1">
    <source>
        <dbReference type="ARBA" id="ARBA00005156"/>
    </source>
</evidence>
<feature type="domain" description="Diphthamide synthase" evidence="10">
    <location>
        <begin position="1"/>
        <end position="233"/>
    </location>
</feature>
<dbReference type="GO" id="GO:0017178">
    <property type="term" value="F:diphthine-ammonia ligase activity"/>
    <property type="evidence" value="ECO:0007669"/>
    <property type="project" value="UniProtKB-EC"/>
</dbReference>
<dbReference type="Pfam" id="PF01902">
    <property type="entry name" value="Diphthami_syn_2"/>
    <property type="match status" value="1"/>
</dbReference>
<keyword evidence="4" id="KW-0436">Ligase</keyword>
<proteinExistence type="predicted"/>
<dbReference type="PANTHER" id="PTHR12196">
    <property type="entry name" value="DOMAIN OF UNKNOWN FUNCTION 71 DUF71 -CONTAINING PROTEIN"/>
    <property type="match status" value="1"/>
</dbReference>
<dbReference type="SUPFAM" id="SSF55298">
    <property type="entry name" value="YjgF-like"/>
    <property type="match status" value="2"/>
</dbReference>
<dbReference type="GO" id="GO:0005524">
    <property type="term" value="F:ATP binding"/>
    <property type="evidence" value="ECO:0007669"/>
    <property type="project" value="UniProtKB-KW"/>
</dbReference>
<evidence type="ECO:0000256" key="6">
    <source>
        <dbReference type="ARBA" id="ARBA00022840"/>
    </source>
</evidence>
<dbReference type="Gene3D" id="3.30.1330.40">
    <property type="entry name" value="RutC-like"/>
    <property type="match status" value="2"/>
</dbReference>
<dbReference type="OrthoDB" id="686384at2759"/>
<dbReference type="InterPro" id="IPR035959">
    <property type="entry name" value="RutC-like_sf"/>
</dbReference>
<evidence type="ECO:0000256" key="9">
    <source>
        <dbReference type="ARBA" id="ARBA00048108"/>
    </source>
</evidence>
<evidence type="ECO:0000259" key="10">
    <source>
        <dbReference type="Pfam" id="PF01902"/>
    </source>
</evidence>